<dbReference type="Gene3D" id="3.10.350.10">
    <property type="entry name" value="LysM domain"/>
    <property type="match status" value="1"/>
</dbReference>
<dbReference type="SUPFAM" id="SSF54106">
    <property type="entry name" value="LysM domain"/>
    <property type="match status" value="1"/>
</dbReference>
<protein>
    <recommendedName>
        <fullName evidence="4">LysM domain-containing protein</fullName>
    </recommendedName>
</protein>
<dbReference type="InterPro" id="IPR036779">
    <property type="entry name" value="LysM_dom_sf"/>
</dbReference>
<proteinExistence type="predicted"/>
<dbReference type="PANTHER" id="PTHR34997:SF1">
    <property type="entry name" value="PEPTIDOGLYCAN-BINDING LYSIN DOMAIN"/>
    <property type="match status" value="1"/>
</dbReference>
<dbReference type="PANTHER" id="PTHR34997">
    <property type="entry name" value="AM15"/>
    <property type="match status" value="1"/>
</dbReference>
<accession>A0A8H7PQ24</accession>
<dbReference type="AlphaFoldDB" id="A0A8H7PQ24"/>
<gene>
    <name evidence="5" type="ORF">INT44_001499</name>
</gene>
<dbReference type="Proteomes" id="UP000612746">
    <property type="component" value="Unassembled WGS sequence"/>
</dbReference>
<name>A0A8H7PQ24_9FUNG</name>
<dbReference type="InterPro" id="IPR052210">
    <property type="entry name" value="LysM1-like"/>
</dbReference>
<dbReference type="EMBL" id="JAEPRA010000011">
    <property type="protein sequence ID" value="KAG2178349.1"/>
    <property type="molecule type" value="Genomic_DNA"/>
</dbReference>
<dbReference type="Pfam" id="PF01476">
    <property type="entry name" value="LysM"/>
    <property type="match status" value="1"/>
</dbReference>
<reference evidence="5" key="1">
    <citation type="submission" date="2020-12" db="EMBL/GenBank/DDBJ databases">
        <title>Metabolic potential, ecology and presence of endohyphal bacteria is reflected in genomic diversity of Mucoromycotina.</title>
        <authorList>
            <person name="Muszewska A."/>
            <person name="Okrasinska A."/>
            <person name="Steczkiewicz K."/>
            <person name="Drgas O."/>
            <person name="Orlowska M."/>
            <person name="Perlinska-Lenart U."/>
            <person name="Aleksandrzak-Piekarczyk T."/>
            <person name="Szatraj K."/>
            <person name="Zielenkiewicz U."/>
            <person name="Pilsyk S."/>
            <person name="Malc E."/>
            <person name="Mieczkowski P."/>
            <person name="Kruszewska J.S."/>
            <person name="Biernat P."/>
            <person name="Pawlowska J."/>
        </authorList>
    </citation>
    <scope>NUCLEOTIDE SEQUENCE</scope>
    <source>
        <strain evidence="5">WA0000051536</strain>
    </source>
</reference>
<dbReference type="GO" id="GO:0008061">
    <property type="term" value="F:chitin binding"/>
    <property type="evidence" value="ECO:0007669"/>
    <property type="project" value="UniProtKB-KW"/>
</dbReference>
<keyword evidence="3" id="KW-0732">Signal</keyword>
<evidence type="ECO:0000259" key="4">
    <source>
        <dbReference type="PROSITE" id="PS51782"/>
    </source>
</evidence>
<keyword evidence="6" id="KW-1185">Reference proteome</keyword>
<evidence type="ECO:0000313" key="6">
    <source>
        <dbReference type="Proteomes" id="UP000612746"/>
    </source>
</evidence>
<dbReference type="OrthoDB" id="2281372at2759"/>
<comment type="caution">
    <text evidence="5">The sequence shown here is derived from an EMBL/GenBank/DDBJ whole genome shotgun (WGS) entry which is preliminary data.</text>
</comment>
<sequence>MKFLALAAVAAVFGALNVQAVHPVAGCRQFHTITNSDSCTSVAKKFHISTSTFYALNPGLHHAGDHICDNLDTGKKYCVKAPKGKRAIARRTTTAVNPTAVDLSSVKTKLQTVLSKIQVLDLSGTEGDAVSKVEVKVQSVLTLVTSKTAPVLSTVQSKVQSVLSLVQNLDIPALQAVETQLQGVVALVENLVSSVGNLVQLQTVLAGVQTKLTSITSVLDNAGVPVGSIQTKVTSLLAELNGSSPDLSGVQTEVKTLLTELKGYAVPALQPVTSQLSGALTLVQGIIPLNLNL</sequence>
<feature type="chain" id="PRO_5034411960" description="LysM domain-containing protein" evidence="3">
    <location>
        <begin position="21"/>
        <end position="293"/>
    </location>
</feature>
<organism evidence="5 6">
    <name type="scientific">Umbelopsis vinacea</name>
    <dbReference type="NCBI Taxonomy" id="44442"/>
    <lineage>
        <taxon>Eukaryota</taxon>
        <taxon>Fungi</taxon>
        <taxon>Fungi incertae sedis</taxon>
        <taxon>Mucoromycota</taxon>
        <taxon>Mucoromycotina</taxon>
        <taxon>Umbelopsidomycetes</taxon>
        <taxon>Umbelopsidales</taxon>
        <taxon>Umbelopsidaceae</taxon>
        <taxon>Umbelopsis</taxon>
    </lineage>
</organism>
<dbReference type="CDD" id="cd00118">
    <property type="entry name" value="LysM"/>
    <property type="match status" value="1"/>
</dbReference>
<dbReference type="SMART" id="SM00257">
    <property type="entry name" value="LysM"/>
    <property type="match status" value="1"/>
</dbReference>
<keyword evidence="1" id="KW-0147">Chitin-binding</keyword>
<evidence type="ECO:0000256" key="1">
    <source>
        <dbReference type="ARBA" id="ARBA00022669"/>
    </source>
</evidence>
<feature type="signal peptide" evidence="3">
    <location>
        <begin position="1"/>
        <end position="20"/>
    </location>
</feature>
<feature type="domain" description="LysM" evidence="4">
    <location>
        <begin position="29"/>
        <end position="79"/>
    </location>
</feature>
<dbReference type="InterPro" id="IPR018392">
    <property type="entry name" value="LysM"/>
</dbReference>
<evidence type="ECO:0000256" key="3">
    <source>
        <dbReference type="SAM" id="SignalP"/>
    </source>
</evidence>
<evidence type="ECO:0000313" key="5">
    <source>
        <dbReference type="EMBL" id="KAG2178349.1"/>
    </source>
</evidence>
<evidence type="ECO:0000256" key="2">
    <source>
        <dbReference type="ARBA" id="ARBA00023026"/>
    </source>
</evidence>
<dbReference type="PROSITE" id="PS51782">
    <property type="entry name" value="LYSM"/>
    <property type="match status" value="1"/>
</dbReference>
<keyword evidence="2" id="KW-0843">Virulence</keyword>